<name>A0AAE0HDI3_9PEZI</name>
<evidence type="ECO:0000256" key="2">
    <source>
        <dbReference type="SAM" id="MobiDB-lite"/>
    </source>
</evidence>
<feature type="region of interest" description="Disordered" evidence="2">
    <location>
        <begin position="352"/>
        <end position="404"/>
    </location>
</feature>
<keyword evidence="4" id="KW-1185">Reference proteome</keyword>
<accession>A0AAE0HDI3</accession>
<gene>
    <name evidence="3" type="ORF">B0H64DRAFT_477115</name>
</gene>
<feature type="compositionally biased region" description="Low complexity" evidence="2">
    <location>
        <begin position="382"/>
        <end position="391"/>
    </location>
</feature>
<dbReference type="RefSeq" id="XP_062657115.1">
    <property type="nucleotide sequence ID" value="XM_062808183.1"/>
</dbReference>
<evidence type="ECO:0000313" key="3">
    <source>
        <dbReference type="EMBL" id="KAK3293601.1"/>
    </source>
</evidence>
<comment type="caution">
    <text evidence="3">The sequence shown here is derived from an EMBL/GenBank/DDBJ whole genome shotgun (WGS) entry which is preliminary data.</text>
</comment>
<feature type="compositionally biased region" description="Low complexity" evidence="2">
    <location>
        <begin position="449"/>
        <end position="466"/>
    </location>
</feature>
<dbReference type="GeneID" id="87845131"/>
<reference evidence="3" key="1">
    <citation type="journal article" date="2023" name="Mol. Phylogenet. Evol.">
        <title>Genome-scale phylogeny and comparative genomics of the fungal order Sordariales.</title>
        <authorList>
            <person name="Hensen N."/>
            <person name="Bonometti L."/>
            <person name="Westerberg I."/>
            <person name="Brannstrom I.O."/>
            <person name="Guillou S."/>
            <person name="Cros-Aarteil S."/>
            <person name="Calhoun S."/>
            <person name="Haridas S."/>
            <person name="Kuo A."/>
            <person name="Mondo S."/>
            <person name="Pangilinan J."/>
            <person name="Riley R."/>
            <person name="LaButti K."/>
            <person name="Andreopoulos B."/>
            <person name="Lipzen A."/>
            <person name="Chen C."/>
            <person name="Yan M."/>
            <person name="Daum C."/>
            <person name="Ng V."/>
            <person name="Clum A."/>
            <person name="Steindorff A."/>
            <person name="Ohm R.A."/>
            <person name="Martin F."/>
            <person name="Silar P."/>
            <person name="Natvig D.O."/>
            <person name="Lalanne C."/>
            <person name="Gautier V."/>
            <person name="Ament-Velasquez S.L."/>
            <person name="Kruys A."/>
            <person name="Hutchinson M.I."/>
            <person name="Powell A.J."/>
            <person name="Barry K."/>
            <person name="Miller A.N."/>
            <person name="Grigoriev I.V."/>
            <person name="Debuchy R."/>
            <person name="Gladieux P."/>
            <person name="Hiltunen Thoren M."/>
            <person name="Johannesson H."/>
        </authorList>
    </citation>
    <scope>NUCLEOTIDE SEQUENCE</scope>
    <source>
        <strain evidence="3">CBS 168.71</strain>
    </source>
</reference>
<proteinExistence type="predicted"/>
<sequence>MTARAPRSMTPPSPGHGKAAKAAHIIKAAKELLVDAEIDDYVALVDENTTLRTENDTLEKDVERRDRRISVLLQKTDETEEHATVLNAQLKDMRDHIAGLSRKLSEATEKLQSNNKEMAGKEAAWTKGVATLKASLESERREHQQLKSFSIELMPVAKNQREISSRLNKIFASARSLAEAYFGDIPHQIRSNAALWDKIKEHRAVDKVIPLPLSDSPAANQMRTAAFLAVLAHEMDGHIFQPTYLLPDNAGLNIFINNLADDDSESEAHLRSVILRLTESLSDETNAGNPAVGRISTVVANVCKYVLHLIPEKSRSGFKDRLKTLCTEACEQWKFIQRLDGNIDADFDDAAEARPLYPPNTTSPPPSDPNTNQHPNAKPRPNGNNTNQSSNNHKRSNSNPTPTTTDLTDAVVIWPAFYNQSTHALETLVQGYLLTAGQVAVAKAEEKAQSTGQRRAQRQQTRSSRALSMSGGVAGISWLRERDAGQSKPSDKGK</sequence>
<dbReference type="AlphaFoldDB" id="A0AAE0HDI3"/>
<evidence type="ECO:0000256" key="1">
    <source>
        <dbReference type="SAM" id="Coils"/>
    </source>
</evidence>
<dbReference type="Proteomes" id="UP001278766">
    <property type="component" value="Unassembled WGS sequence"/>
</dbReference>
<feature type="region of interest" description="Disordered" evidence="2">
    <location>
        <begin position="446"/>
        <end position="494"/>
    </location>
</feature>
<feature type="compositionally biased region" description="Pro residues" evidence="2">
    <location>
        <begin position="356"/>
        <end position="368"/>
    </location>
</feature>
<feature type="compositionally biased region" description="Basic and acidic residues" evidence="2">
    <location>
        <begin position="479"/>
        <end position="494"/>
    </location>
</feature>
<evidence type="ECO:0000313" key="4">
    <source>
        <dbReference type="Proteomes" id="UP001278766"/>
    </source>
</evidence>
<feature type="coiled-coil region" evidence="1">
    <location>
        <begin position="90"/>
        <end position="124"/>
    </location>
</feature>
<organism evidence="3 4">
    <name type="scientific">Chaetomium fimeti</name>
    <dbReference type="NCBI Taxonomy" id="1854472"/>
    <lineage>
        <taxon>Eukaryota</taxon>
        <taxon>Fungi</taxon>
        <taxon>Dikarya</taxon>
        <taxon>Ascomycota</taxon>
        <taxon>Pezizomycotina</taxon>
        <taxon>Sordariomycetes</taxon>
        <taxon>Sordariomycetidae</taxon>
        <taxon>Sordariales</taxon>
        <taxon>Chaetomiaceae</taxon>
        <taxon>Chaetomium</taxon>
    </lineage>
</organism>
<keyword evidence="1" id="KW-0175">Coiled coil</keyword>
<dbReference type="EMBL" id="JAUEPN010000006">
    <property type="protein sequence ID" value="KAK3293601.1"/>
    <property type="molecule type" value="Genomic_DNA"/>
</dbReference>
<protein>
    <submittedName>
        <fullName evidence="3">Uncharacterized protein</fullName>
    </submittedName>
</protein>
<reference evidence="3" key="2">
    <citation type="submission" date="2023-06" db="EMBL/GenBank/DDBJ databases">
        <authorList>
            <consortium name="Lawrence Berkeley National Laboratory"/>
            <person name="Haridas S."/>
            <person name="Hensen N."/>
            <person name="Bonometti L."/>
            <person name="Westerberg I."/>
            <person name="Brannstrom I.O."/>
            <person name="Guillou S."/>
            <person name="Cros-Aarteil S."/>
            <person name="Calhoun S."/>
            <person name="Kuo A."/>
            <person name="Mondo S."/>
            <person name="Pangilinan J."/>
            <person name="Riley R."/>
            <person name="Labutti K."/>
            <person name="Andreopoulos B."/>
            <person name="Lipzen A."/>
            <person name="Chen C."/>
            <person name="Yanf M."/>
            <person name="Daum C."/>
            <person name="Ng V."/>
            <person name="Clum A."/>
            <person name="Steindorff A."/>
            <person name="Ohm R."/>
            <person name="Martin F."/>
            <person name="Silar P."/>
            <person name="Natvig D."/>
            <person name="Lalanne C."/>
            <person name="Gautier V."/>
            <person name="Ament-Velasquez S.L."/>
            <person name="Kruys A."/>
            <person name="Hutchinson M.I."/>
            <person name="Powell A.J."/>
            <person name="Barry K."/>
            <person name="Miller A.N."/>
            <person name="Grigoriev I.V."/>
            <person name="Debuchy R."/>
            <person name="Gladieux P."/>
            <person name="Thoren M.H."/>
            <person name="Johannesson H."/>
        </authorList>
    </citation>
    <scope>NUCLEOTIDE SEQUENCE</scope>
    <source>
        <strain evidence="3">CBS 168.71</strain>
    </source>
</reference>